<dbReference type="RefSeq" id="WP_091986537.1">
    <property type="nucleotide sequence ID" value="NZ_FOYV01000001.1"/>
</dbReference>
<dbReference type="STRING" id="375760.SAMN04488073_0934"/>
<accession>A0A1I6GJ24</accession>
<dbReference type="Pfam" id="PF13692">
    <property type="entry name" value="Glyco_trans_1_4"/>
    <property type="match status" value="1"/>
</dbReference>
<dbReference type="Proteomes" id="UP000199290">
    <property type="component" value="Unassembled WGS sequence"/>
</dbReference>
<name>A0A1I6GJ24_9GAMM</name>
<organism evidence="2 3">
    <name type="scientific">Marinobacter gudaonensis</name>
    <dbReference type="NCBI Taxonomy" id="375760"/>
    <lineage>
        <taxon>Bacteria</taxon>
        <taxon>Pseudomonadati</taxon>
        <taxon>Pseudomonadota</taxon>
        <taxon>Gammaproteobacteria</taxon>
        <taxon>Pseudomonadales</taxon>
        <taxon>Marinobacteraceae</taxon>
        <taxon>Marinobacter</taxon>
    </lineage>
</organism>
<keyword evidence="2" id="KW-0808">Transferase</keyword>
<dbReference type="OrthoDB" id="9787293at2"/>
<evidence type="ECO:0000313" key="3">
    <source>
        <dbReference type="Proteomes" id="UP000199290"/>
    </source>
</evidence>
<reference evidence="3" key="1">
    <citation type="submission" date="2016-10" db="EMBL/GenBank/DDBJ databases">
        <authorList>
            <person name="Varghese N."/>
            <person name="Submissions S."/>
        </authorList>
    </citation>
    <scope>NUCLEOTIDE SEQUENCE [LARGE SCALE GENOMIC DNA]</scope>
    <source>
        <strain evidence="3">CGMCC 1.6294</strain>
    </source>
</reference>
<gene>
    <name evidence="2" type="ORF">SAMN04488073_0934</name>
</gene>
<dbReference type="CDD" id="cd03794">
    <property type="entry name" value="GT4_WbuB-like"/>
    <property type="match status" value="1"/>
</dbReference>
<evidence type="ECO:0000259" key="1">
    <source>
        <dbReference type="Pfam" id="PF13579"/>
    </source>
</evidence>
<dbReference type="EMBL" id="FOYV01000001">
    <property type="protein sequence ID" value="SFR42202.1"/>
    <property type="molecule type" value="Genomic_DNA"/>
</dbReference>
<protein>
    <submittedName>
        <fullName evidence="2">Glycosyltransferase involved in cell wall bisynthesis</fullName>
    </submittedName>
</protein>
<dbReference type="InterPro" id="IPR050194">
    <property type="entry name" value="Glycosyltransferase_grp1"/>
</dbReference>
<dbReference type="SUPFAM" id="SSF53756">
    <property type="entry name" value="UDP-Glycosyltransferase/glycogen phosphorylase"/>
    <property type="match status" value="1"/>
</dbReference>
<feature type="domain" description="Glycosyltransferase subfamily 4-like N-terminal" evidence="1">
    <location>
        <begin position="29"/>
        <end position="195"/>
    </location>
</feature>
<dbReference type="Pfam" id="PF13579">
    <property type="entry name" value="Glyco_trans_4_4"/>
    <property type="match status" value="1"/>
</dbReference>
<dbReference type="InterPro" id="IPR028098">
    <property type="entry name" value="Glyco_trans_4-like_N"/>
</dbReference>
<evidence type="ECO:0000313" key="2">
    <source>
        <dbReference type="EMBL" id="SFR42202.1"/>
    </source>
</evidence>
<dbReference type="PANTHER" id="PTHR45947:SF3">
    <property type="entry name" value="SULFOQUINOVOSYL TRANSFERASE SQD2"/>
    <property type="match status" value="1"/>
</dbReference>
<proteinExistence type="predicted"/>
<dbReference type="PANTHER" id="PTHR45947">
    <property type="entry name" value="SULFOQUINOVOSYL TRANSFERASE SQD2"/>
    <property type="match status" value="1"/>
</dbReference>
<keyword evidence="3" id="KW-1185">Reference proteome</keyword>
<dbReference type="Gene3D" id="3.40.50.2000">
    <property type="entry name" value="Glycogen Phosphorylase B"/>
    <property type="match status" value="2"/>
</dbReference>
<dbReference type="GO" id="GO:0016757">
    <property type="term" value="F:glycosyltransferase activity"/>
    <property type="evidence" value="ECO:0007669"/>
    <property type="project" value="UniProtKB-ARBA"/>
</dbReference>
<dbReference type="AlphaFoldDB" id="A0A1I6GJ24"/>
<sequence>MTPVSSKLQRRVLLLTYYFPPDLSAGSFRARALADALMAADPGLQLDIITTEPNRYQRHRPSALPEDAPPYHVMRVPLPVKRHGLVGQVLSFLAFANGVRKQVAGHQYDLVIATSSRLMTACLGAWVGARARCPLYLDIRDIFVETLDDVFPGPLLWPVRRLFSLMERWPLRRARRVNLVSEGFLPYFRKRYTRRDYALFTNGIDDQFVELAGQLPPALPCERTGQTPHLVYAGNIGDGQGLEKILPALAAALGDRARITVIGDGGARGRLLAECKGLAVDVAVLDPMPRNELLAVYESADVLFLHLNDYPAFERVLPSKLFEYAATGKPMLAGVGGYARTFIERELPGVGVFAPCDVTEGVAAFERLSLTVTDRSAFVARFSRREIMARMAEDVLDCLPGSENA</sequence>